<reference evidence="2 3" key="1">
    <citation type="journal article" date="2024" name="Commun. Biol.">
        <title>Comparative genomic analysis of thermophilic fungi reveals convergent evolutionary adaptations and gene losses.</title>
        <authorList>
            <person name="Steindorff A.S."/>
            <person name="Aguilar-Pontes M.V."/>
            <person name="Robinson A.J."/>
            <person name="Andreopoulos B."/>
            <person name="LaButti K."/>
            <person name="Kuo A."/>
            <person name="Mondo S."/>
            <person name="Riley R."/>
            <person name="Otillar R."/>
            <person name="Haridas S."/>
            <person name="Lipzen A."/>
            <person name="Grimwood J."/>
            <person name="Schmutz J."/>
            <person name="Clum A."/>
            <person name="Reid I.D."/>
            <person name="Moisan M.C."/>
            <person name="Butler G."/>
            <person name="Nguyen T.T.M."/>
            <person name="Dewar K."/>
            <person name="Conant G."/>
            <person name="Drula E."/>
            <person name="Henrissat B."/>
            <person name="Hansel C."/>
            <person name="Singer S."/>
            <person name="Hutchinson M.I."/>
            <person name="de Vries R.P."/>
            <person name="Natvig D.O."/>
            <person name="Powell A.J."/>
            <person name="Tsang A."/>
            <person name="Grigoriev I.V."/>
        </authorList>
    </citation>
    <scope>NUCLEOTIDE SEQUENCE [LARGE SCALE GENOMIC DNA]</scope>
    <source>
        <strain evidence="2 3">CBS 620.91</strain>
    </source>
</reference>
<accession>A0ABR3VI56</accession>
<proteinExistence type="predicted"/>
<dbReference type="EMBL" id="JAZGSY010000070">
    <property type="protein sequence ID" value="KAL1841575.1"/>
    <property type="molecule type" value="Genomic_DNA"/>
</dbReference>
<evidence type="ECO:0000313" key="2">
    <source>
        <dbReference type="EMBL" id="KAL1841575.1"/>
    </source>
</evidence>
<feature type="region of interest" description="Disordered" evidence="1">
    <location>
        <begin position="675"/>
        <end position="757"/>
    </location>
</feature>
<feature type="region of interest" description="Disordered" evidence="1">
    <location>
        <begin position="779"/>
        <end position="834"/>
    </location>
</feature>
<protein>
    <submittedName>
        <fullName evidence="2">Uncharacterized protein</fullName>
    </submittedName>
</protein>
<feature type="region of interest" description="Disordered" evidence="1">
    <location>
        <begin position="852"/>
        <end position="891"/>
    </location>
</feature>
<feature type="region of interest" description="Disordered" evidence="1">
    <location>
        <begin position="376"/>
        <end position="481"/>
    </location>
</feature>
<feature type="compositionally biased region" description="Low complexity" evidence="1">
    <location>
        <begin position="781"/>
        <end position="833"/>
    </location>
</feature>
<feature type="compositionally biased region" description="Basic and acidic residues" evidence="1">
    <location>
        <begin position="61"/>
        <end position="70"/>
    </location>
</feature>
<dbReference type="Proteomes" id="UP001583172">
    <property type="component" value="Unassembled WGS sequence"/>
</dbReference>
<comment type="caution">
    <text evidence="2">The sequence shown here is derived from an EMBL/GenBank/DDBJ whole genome shotgun (WGS) entry which is preliminary data.</text>
</comment>
<feature type="compositionally biased region" description="Low complexity" evidence="1">
    <location>
        <begin position="123"/>
        <end position="139"/>
    </location>
</feature>
<feature type="region of interest" description="Disordered" evidence="1">
    <location>
        <begin position="540"/>
        <end position="564"/>
    </location>
</feature>
<evidence type="ECO:0000256" key="1">
    <source>
        <dbReference type="SAM" id="MobiDB-lite"/>
    </source>
</evidence>
<feature type="compositionally biased region" description="Polar residues" evidence="1">
    <location>
        <begin position="439"/>
        <end position="476"/>
    </location>
</feature>
<feature type="compositionally biased region" description="Low complexity" evidence="1">
    <location>
        <begin position="712"/>
        <end position="729"/>
    </location>
</feature>
<feature type="compositionally biased region" description="Polar residues" evidence="1">
    <location>
        <begin position="83"/>
        <end position="96"/>
    </location>
</feature>
<gene>
    <name evidence="2" type="ORF">VTJ49DRAFT_6885</name>
</gene>
<feature type="compositionally biased region" description="Polar residues" evidence="1">
    <location>
        <begin position="223"/>
        <end position="234"/>
    </location>
</feature>
<feature type="compositionally biased region" description="Low complexity" evidence="1">
    <location>
        <begin position="282"/>
        <end position="303"/>
    </location>
</feature>
<feature type="region of interest" description="Disordered" evidence="1">
    <location>
        <begin position="1"/>
        <end position="327"/>
    </location>
</feature>
<feature type="compositionally biased region" description="Polar residues" evidence="1">
    <location>
        <begin position="407"/>
        <end position="421"/>
    </location>
</feature>
<feature type="compositionally biased region" description="Basic residues" evidence="1">
    <location>
        <begin position="304"/>
        <end position="319"/>
    </location>
</feature>
<feature type="compositionally biased region" description="Low complexity" evidence="1">
    <location>
        <begin position="212"/>
        <end position="222"/>
    </location>
</feature>
<name>A0ABR3VI56_HUMIN</name>
<organism evidence="2 3">
    <name type="scientific">Humicola insolens</name>
    <name type="common">Soft-rot fungus</name>
    <dbReference type="NCBI Taxonomy" id="85995"/>
    <lineage>
        <taxon>Eukaryota</taxon>
        <taxon>Fungi</taxon>
        <taxon>Dikarya</taxon>
        <taxon>Ascomycota</taxon>
        <taxon>Pezizomycotina</taxon>
        <taxon>Sordariomycetes</taxon>
        <taxon>Sordariomycetidae</taxon>
        <taxon>Sordariales</taxon>
        <taxon>Chaetomiaceae</taxon>
        <taxon>Mycothermus</taxon>
    </lineage>
</organism>
<keyword evidence="3" id="KW-1185">Reference proteome</keyword>
<sequence length="939" mass="100944">MLPRPTFSIRKLIPSPGKKQDASEDYEGSYFLHDDDDDMDTLTKIRTWRPPPINLKKRSKPSLDVRRSQDLHCIMGIPPLPDTPQSSTTSLSSIDNGSGYAVKAMSPRSSPPRRPDRSPMATSPSPQRSPQRSPLLQPQTHLEDHQQSRGRGPISPHYLQPTPPASPPQHISMMPEALITPSETAPGTPETTTNSQPSSPDTVTITPPVDSPPAESVSAAPSQQNLLVPGTDSTAPPLPPHPSVSQAKLSDSELAKFPKPKDRSPVSPPVRRKSTQRRSQGSVKSAKSPTKASSPLSPPARSGSRTKRTKSKKARRRPRVVPARQSSMWQLTESAKDLFTIRIFHRIEVDEMLPESTLREIRMSRAAHWTRSPELGVTHVDGGKAPAKATQSTPPAAAEPIEPLSLDNGNEATSEDVTTPRASVVNRDPPSPDREDTKTPTAQDSQPKGETQTPRVPNQESVSLPLQLPDSPTNKSCDGDDGETFPIVLVVEDQQAAAQQPPAIAAAKLTASPITPPLKSPMHRRNPSRQLPPLPTIPEIITTAPDEPAGSADNSRKNTTSSGNVKAENAKLNLFSFPESDEYIYLASNPYTLTMPTFRHGPIRLAKEDLPINKLAATVDDTLDWTAFQMAILGGAGDFFSESTDYSRPSEAELDELEELTNWFASLGFKGPGALVGPGSSPNGDLLPRTPVQSCWTPAFPRTPGLTPPSPTSTTPGSSNSGSSLSTNTRARSSGFRRIDPPSTGFYPTATTGSAPEGFARHRRSVSSIAFGQPLVPVKQPPQYQFNPPCQQYQQAQPQQPQQQVPTITTTTTPSPSAVDTTSTTTTTTTTRTRNMNHANLSINAVAASSLPATSTTTTATSNNPNPPKTTTASRPRSPSTSSVQSLPQSPMMDLVVSHDVEGNEYMVPMGFNLSHDLGDFLTWSAEYVQGGFGGGDGV</sequence>
<evidence type="ECO:0000313" key="3">
    <source>
        <dbReference type="Proteomes" id="UP001583172"/>
    </source>
</evidence>
<feature type="compositionally biased region" description="Polar residues" evidence="1">
    <location>
        <begin position="181"/>
        <end position="205"/>
    </location>
</feature>
<feature type="compositionally biased region" description="Basic and acidic residues" evidence="1">
    <location>
        <begin position="250"/>
        <end position="264"/>
    </location>
</feature>